<gene>
    <name evidence="1" type="ORF">S03H2_63887</name>
</gene>
<reference evidence="1" key="1">
    <citation type="journal article" date="2014" name="Front. Microbiol.">
        <title>High frequency of phylogenetically diverse reductive dehalogenase-homologous genes in deep subseafloor sedimentary metagenomes.</title>
        <authorList>
            <person name="Kawai M."/>
            <person name="Futagami T."/>
            <person name="Toyoda A."/>
            <person name="Takaki Y."/>
            <person name="Nishi S."/>
            <person name="Hori S."/>
            <person name="Arai W."/>
            <person name="Tsubouchi T."/>
            <person name="Morono Y."/>
            <person name="Uchiyama I."/>
            <person name="Ito T."/>
            <person name="Fujiyama A."/>
            <person name="Inagaki F."/>
            <person name="Takami H."/>
        </authorList>
    </citation>
    <scope>NUCLEOTIDE SEQUENCE</scope>
    <source>
        <strain evidence="1">Expedition CK06-06</strain>
    </source>
</reference>
<dbReference type="AlphaFoldDB" id="X1KD56"/>
<organism evidence="1">
    <name type="scientific">marine sediment metagenome</name>
    <dbReference type="NCBI Taxonomy" id="412755"/>
    <lineage>
        <taxon>unclassified sequences</taxon>
        <taxon>metagenomes</taxon>
        <taxon>ecological metagenomes</taxon>
    </lineage>
</organism>
<evidence type="ECO:0000313" key="1">
    <source>
        <dbReference type="EMBL" id="GAH88129.1"/>
    </source>
</evidence>
<comment type="caution">
    <text evidence="1">The sequence shown here is derived from an EMBL/GenBank/DDBJ whole genome shotgun (WGS) entry which is preliminary data.</text>
</comment>
<name>X1KD56_9ZZZZ</name>
<feature type="non-terminal residue" evidence="1">
    <location>
        <position position="75"/>
    </location>
</feature>
<sequence length="75" mass="8500">MQPEIRQAWEAMLLLLERGQGVLVANDSYGLPTIHDFYRRDPEKSEGYYKSIKHCGFGVFRGRTENGEFGFDGGG</sequence>
<proteinExistence type="predicted"/>
<accession>X1KD56</accession>
<protein>
    <submittedName>
        <fullName evidence="1">Uncharacterized protein</fullName>
    </submittedName>
</protein>
<dbReference type="EMBL" id="BARU01041435">
    <property type="protein sequence ID" value="GAH88129.1"/>
    <property type="molecule type" value="Genomic_DNA"/>
</dbReference>